<dbReference type="RefSeq" id="WP_158214163.1">
    <property type="nucleotide sequence ID" value="NZ_NEWD01000019.1"/>
</dbReference>
<proteinExistence type="predicted"/>
<evidence type="ECO:0000313" key="1">
    <source>
        <dbReference type="EMBL" id="OXN00288.1"/>
    </source>
</evidence>
<evidence type="ECO:0000313" key="2">
    <source>
        <dbReference type="Proteomes" id="UP000215433"/>
    </source>
</evidence>
<protein>
    <submittedName>
        <fullName evidence="1">Uncharacterized protein</fullName>
    </submittedName>
</protein>
<reference evidence="1 2" key="1">
    <citation type="submission" date="2017-05" db="EMBL/GenBank/DDBJ databases">
        <title>Bifidobacterium vansinderenii sp. nov.</title>
        <authorList>
            <person name="Lugli G.A."/>
            <person name="Duranti S."/>
            <person name="Mangifesta M."/>
        </authorList>
    </citation>
    <scope>NUCLEOTIDE SEQUENCE [LARGE SCALE GENOMIC DNA]</scope>
    <source>
        <strain evidence="1 2">Tam10B</strain>
    </source>
</reference>
<dbReference type="AlphaFoldDB" id="A0A229VXC5"/>
<dbReference type="Proteomes" id="UP000215433">
    <property type="component" value="Unassembled WGS sequence"/>
</dbReference>
<keyword evidence="2" id="KW-1185">Reference proteome</keyword>
<organism evidence="1 2">
    <name type="scientific">Bifidobacterium vansinderenii</name>
    <dbReference type="NCBI Taxonomy" id="1984871"/>
    <lineage>
        <taxon>Bacteria</taxon>
        <taxon>Bacillati</taxon>
        <taxon>Actinomycetota</taxon>
        <taxon>Actinomycetes</taxon>
        <taxon>Bifidobacteriales</taxon>
        <taxon>Bifidobacteriaceae</taxon>
        <taxon>Bifidobacterium</taxon>
    </lineage>
</organism>
<gene>
    <name evidence="1" type="ORF">Tam10B_1511</name>
</gene>
<name>A0A229VXC5_9BIFI</name>
<sequence>MRPEHNRNLALVTLIAVCGVPLAQQTSGWQAVAVLMAMTVAAFQSDRHH</sequence>
<accession>A0A229VXC5</accession>
<comment type="caution">
    <text evidence="1">The sequence shown here is derived from an EMBL/GenBank/DDBJ whole genome shotgun (WGS) entry which is preliminary data.</text>
</comment>
<dbReference type="EMBL" id="NEWD01000019">
    <property type="protein sequence ID" value="OXN00288.1"/>
    <property type="molecule type" value="Genomic_DNA"/>
</dbReference>